<dbReference type="AlphaFoldDB" id="A0A845RKX7"/>
<organism evidence="1 2">
    <name type="scientific">Anaerotruncus colihominis</name>
    <dbReference type="NCBI Taxonomy" id="169435"/>
    <lineage>
        <taxon>Bacteria</taxon>
        <taxon>Bacillati</taxon>
        <taxon>Bacillota</taxon>
        <taxon>Clostridia</taxon>
        <taxon>Eubacteriales</taxon>
        <taxon>Oscillospiraceae</taxon>
        <taxon>Anaerotruncus</taxon>
    </lineage>
</organism>
<sequence length="156" mass="17202">MCNLAVDKGIFDRTATKIEKRNASRRPGRAGASGKGFCWRTKRQCLSRRSFTGRSERSIQSGAGKGDFMVLKGVSQKVIEVVHTDNRYFEKAILFLRPNAQEGDKTQLRAKAGEYLSQIDYSPREAAPRRLTLAEAVKFGLAALGGAAVACLFFLL</sequence>
<evidence type="ECO:0000313" key="2">
    <source>
        <dbReference type="Proteomes" id="UP000446348"/>
    </source>
</evidence>
<protein>
    <submittedName>
        <fullName evidence="1">Uncharacterized protein</fullName>
    </submittedName>
</protein>
<gene>
    <name evidence="1" type="ORF">D3Z39_15335</name>
</gene>
<evidence type="ECO:0000313" key="1">
    <source>
        <dbReference type="EMBL" id="NBI80209.1"/>
    </source>
</evidence>
<name>A0A845RKX7_9FIRM</name>
<accession>A0A845RKX7</accession>
<dbReference type="EMBL" id="QXWZ01000037">
    <property type="protein sequence ID" value="NBI80209.1"/>
    <property type="molecule type" value="Genomic_DNA"/>
</dbReference>
<proteinExistence type="predicted"/>
<reference evidence="1 2" key="1">
    <citation type="submission" date="2018-08" db="EMBL/GenBank/DDBJ databases">
        <title>Murine metabolic-syndrome-specific gut microbial biobank.</title>
        <authorList>
            <person name="Liu C."/>
        </authorList>
    </citation>
    <scope>NUCLEOTIDE SEQUENCE [LARGE SCALE GENOMIC DNA]</scope>
    <source>
        <strain evidence="1 2">X69</strain>
    </source>
</reference>
<dbReference type="Proteomes" id="UP000446348">
    <property type="component" value="Unassembled WGS sequence"/>
</dbReference>
<comment type="caution">
    <text evidence="1">The sequence shown here is derived from an EMBL/GenBank/DDBJ whole genome shotgun (WGS) entry which is preliminary data.</text>
</comment>